<gene>
    <name evidence="8" type="ORF">EIB73_06675</name>
</gene>
<reference evidence="9" key="1">
    <citation type="submission" date="2018-11" db="EMBL/GenBank/DDBJ databases">
        <title>Proposal to divide the Flavobacteriaceae and reorganize its genera based on Amino Acid Identity values calculated from whole genome sequences.</title>
        <authorList>
            <person name="Nicholson A.C."/>
            <person name="Gulvik C.A."/>
            <person name="Whitney A.M."/>
            <person name="Humrighouse B.W."/>
            <person name="Bell M."/>
            <person name="Holmes B."/>
            <person name="Steigerwalt A.G."/>
            <person name="Villarma A."/>
            <person name="Sheth M."/>
            <person name="Batra D."/>
            <person name="Pryor J."/>
            <person name="Bernardet J.-F."/>
            <person name="Hugo C."/>
            <person name="Kampfer P."/>
            <person name="Newman J.D."/>
            <person name="McQuiston J.R."/>
        </authorList>
    </citation>
    <scope>NUCLEOTIDE SEQUENCE [LARGE SCALE GENOMIC DNA]</scope>
    <source>
        <strain evidence="9">G0081</strain>
    </source>
</reference>
<feature type="transmembrane region" description="Helical" evidence="6">
    <location>
        <begin position="65"/>
        <end position="87"/>
    </location>
</feature>
<feature type="transmembrane region" description="Helical" evidence="6">
    <location>
        <begin position="93"/>
        <end position="115"/>
    </location>
</feature>
<dbReference type="Proteomes" id="UP000270185">
    <property type="component" value="Chromosome"/>
</dbReference>
<feature type="transmembrane region" description="Helical" evidence="6">
    <location>
        <begin position="182"/>
        <end position="205"/>
    </location>
</feature>
<evidence type="ECO:0000313" key="9">
    <source>
        <dbReference type="Proteomes" id="UP000270185"/>
    </source>
</evidence>
<feature type="transmembrane region" description="Helical" evidence="6">
    <location>
        <begin position="244"/>
        <end position="265"/>
    </location>
</feature>
<keyword evidence="3 6" id="KW-0812">Transmembrane</keyword>
<protein>
    <submittedName>
        <fullName evidence="8">DMT family transporter</fullName>
    </submittedName>
</protein>
<comment type="subcellular location">
    <subcellularLocation>
        <location evidence="1">Membrane</location>
        <topology evidence="1">Multi-pass membrane protein</topology>
    </subcellularLocation>
</comment>
<comment type="similarity">
    <text evidence="2">Belongs to the EamA transporter family.</text>
</comment>
<feature type="transmembrane region" description="Helical" evidence="6">
    <location>
        <begin position="38"/>
        <end position="58"/>
    </location>
</feature>
<dbReference type="OrthoDB" id="1117213at2"/>
<dbReference type="GO" id="GO:0016020">
    <property type="term" value="C:membrane"/>
    <property type="evidence" value="ECO:0007669"/>
    <property type="project" value="UniProtKB-SubCell"/>
</dbReference>
<evidence type="ECO:0000256" key="2">
    <source>
        <dbReference type="ARBA" id="ARBA00007362"/>
    </source>
</evidence>
<evidence type="ECO:0000256" key="1">
    <source>
        <dbReference type="ARBA" id="ARBA00004141"/>
    </source>
</evidence>
<feature type="domain" description="EamA" evidence="7">
    <location>
        <begin position="9"/>
        <end position="138"/>
    </location>
</feature>
<evidence type="ECO:0000313" key="8">
    <source>
        <dbReference type="EMBL" id="AZI32886.1"/>
    </source>
</evidence>
<dbReference type="PANTHER" id="PTHR32322:SF2">
    <property type="entry name" value="EAMA DOMAIN-CONTAINING PROTEIN"/>
    <property type="match status" value="1"/>
</dbReference>
<feature type="transmembrane region" description="Helical" evidence="6">
    <location>
        <begin position="122"/>
        <end position="139"/>
    </location>
</feature>
<feature type="domain" description="EamA" evidence="7">
    <location>
        <begin position="154"/>
        <end position="288"/>
    </location>
</feature>
<sequence length="304" mass="33428">MRQFIQNKYFLLIIISITWGSSFILIKKSLPVFDPYQIGAFRAGLSGLILSFIGFPALKKMTKKDIFWIALSGLFGNFLVVFIFPIAQQGVSSSLAGIINALDPIFTLILGAFLFGIRNKMIQYAGAIIGFVGAIVLVYSSNSGTGESHLYYTILLTIGSALYAVAALIIEKKLSHIKSTDISTGIYTVWMVPSLLILGFSGFFTDIDYTQNETLTALGYLVFLTVISTTLVMFLFFKLVQDTSAVFASTISLLIPVVSVIWGVLDNEQFTIWYALGGILILLSVYLIREKKIPKNSTGSITKL</sequence>
<organism evidence="8 9">
    <name type="scientific">Kaistella carnis</name>
    <dbReference type="NCBI Taxonomy" id="1241979"/>
    <lineage>
        <taxon>Bacteria</taxon>
        <taxon>Pseudomonadati</taxon>
        <taxon>Bacteroidota</taxon>
        <taxon>Flavobacteriia</taxon>
        <taxon>Flavobacteriales</taxon>
        <taxon>Weeksellaceae</taxon>
        <taxon>Chryseobacterium group</taxon>
        <taxon>Kaistella</taxon>
    </lineage>
</organism>
<dbReference type="AlphaFoldDB" id="A0A3G8XXC6"/>
<dbReference type="InterPro" id="IPR050638">
    <property type="entry name" value="AA-Vitamin_Transporters"/>
</dbReference>
<dbReference type="PANTHER" id="PTHR32322">
    <property type="entry name" value="INNER MEMBRANE TRANSPORTER"/>
    <property type="match status" value="1"/>
</dbReference>
<evidence type="ECO:0000256" key="4">
    <source>
        <dbReference type="ARBA" id="ARBA00022989"/>
    </source>
</evidence>
<dbReference type="KEGG" id="ccas:EIB73_06675"/>
<dbReference type="EMBL" id="CP034159">
    <property type="protein sequence ID" value="AZI32886.1"/>
    <property type="molecule type" value="Genomic_DNA"/>
</dbReference>
<keyword evidence="9" id="KW-1185">Reference proteome</keyword>
<keyword evidence="5 6" id="KW-0472">Membrane</keyword>
<dbReference type="Pfam" id="PF00892">
    <property type="entry name" value="EamA"/>
    <property type="match status" value="2"/>
</dbReference>
<evidence type="ECO:0000256" key="3">
    <source>
        <dbReference type="ARBA" id="ARBA00022692"/>
    </source>
</evidence>
<dbReference type="InterPro" id="IPR000620">
    <property type="entry name" value="EamA_dom"/>
</dbReference>
<accession>A0A3G8XXC6</accession>
<dbReference type="SUPFAM" id="SSF103481">
    <property type="entry name" value="Multidrug resistance efflux transporter EmrE"/>
    <property type="match status" value="2"/>
</dbReference>
<dbReference type="RefSeq" id="WP_125023784.1">
    <property type="nucleotide sequence ID" value="NZ_CP034159.1"/>
</dbReference>
<evidence type="ECO:0000259" key="7">
    <source>
        <dbReference type="Pfam" id="PF00892"/>
    </source>
</evidence>
<dbReference type="InterPro" id="IPR037185">
    <property type="entry name" value="EmrE-like"/>
</dbReference>
<feature type="transmembrane region" description="Helical" evidence="6">
    <location>
        <begin position="271"/>
        <end position="288"/>
    </location>
</feature>
<feature type="transmembrane region" description="Helical" evidence="6">
    <location>
        <begin position="217"/>
        <end position="237"/>
    </location>
</feature>
<feature type="transmembrane region" description="Helical" evidence="6">
    <location>
        <begin position="151"/>
        <end position="170"/>
    </location>
</feature>
<evidence type="ECO:0000256" key="6">
    <source>
        <dbReference type="SAM" id="Phobius"/>
    </source>
</evidence>
<evidence type="ECO:0000256" key="5">
    <source>
        <dbReference type="ARBA" id="ARBA00023136"/>
    </source>
</evidence>
<keyword evidence="4 6" id="KW-1133">Transmembrane helix</keyword>
<proteinExistence type="inferred from homology"/>
<feature type="transmembrane region" description="Helical" evidence="6">
    <location>
        <begin position="9"/>
        <end position="26"/>
    </location>
</feature>
<name>A0A3G8XXC6_9FLAO</name>